<feature type="transmembrane region" description="Helical" evidence="5">
    <location>
        <begin position="113"/>
        <end position="136"/>
    </location>
</feature>
<dbReference type="Pfam" id="PF01943">
    <property type="entry name" value="Polysacc_synt"/>
    <property type="match status" value="1"/>
</dbReference>
<dbReference type="CDD" id="cd13128">
    <property type="entry name" value="MATE_Wzx_like"/>
    <property type="match status" value="1"/>
</dbReference>
<dbReference type="AlphaFoldDB" id="A0A267M6K5"/>
<dbReference type="RefSeq" id="WP_095182995.1">
    <property type="nucleotide sequence ID" value="NZ_NIBD01000041.1"/>
</dbReference>
<evidence type="ECO:0000256" key="5">
    <source>
        <dbReference type="SAM" id="Phobius"/>
    </source>
</evidence>
<organism evidence="6 7">
    <name type="scientific">Lactobacillus johnsonii</name>
    <dbReference type="NCBI Taxonomy" id="33959"/>
    <lineage>
        <taxon>Bacteria</taxon>
        <taxon>Bacillati</taxon>
        <taxon>Bacillota</taxon>
        <taxon>Bacilli</taxon>
        <taxon>Lactobacillales</taxon>
        <taxon>Lactobacillaceae</taxon>
        <taxon>Lactobacillus</taxon>
    </lineage>
</organism>
<proteinExistence type="predicted"/>
<gene>
    <name evidence="6" type="ORF">A3Q24_07760</name>
</gene>
<keyword evidence="2 5" id="KW-0812">Transmembrane</keyword>
<dbReference type="InterPro" id="IPR052556">
    <property type="entry name" value="PolySynth_Transporter"/>
</dbReference>
<name>A0A267M6K5_LACJH</name>
<feature type="transmembrane region" description="Helical" evidence="5">
    <location>
        <begin position="21"/>
        <end position="43"/>
    </location>
</feature>
<dbReference type="PANTHER" id="PTHR43424:SF1">
    <property type="entry name" value="LOCUS PUTATIVE PROTEIN 1-RELATED"/>
    <property type="match status" value="1"/>
</dbReference>
<sequence length="486" mass="54327">MRKKSLGVNALLNGLRSALNLIFPLITFPYVSRVVSVDGMGIYNFSNTYVNYFVLIAGLGVATYAVREGAKYRDNEEEISEFASQVFTINMISTLIAYLLLIGSLLIFSNLRNYVTCILIFSLQLFFTTIGTEWVYTIYEEYEYITIRSIAFKIISIVLLFLLVHSPNDYLWYAAITVFAGVGSNILNYIHAKSFCKIKFVKETNWRYHLKPILVIFASAVAITLYISSDTTILGLLKGNYAVGIYGVAVKIYTIVSGLISGLLVVTIPRLAMLIGKKRVKEYNHVLQEVINSVSILGLPAAVGLVMLSREVILIIAGKKYLEGTLSLQIITWALIFSNYSTIFNQCVLIPLKRESKTLRNTVITGLVNVGLNFIFIPLWSYNGTALSTVIAEFMVMFMNGWSARDYVGPILKSKRTFKSILDSIIGCVGIALVCVLLKLGISSLILRTVLSVGLSVIMYGAILVFFKNEIALEYLNKIMNRMRKK</sequence>
<feature type="transmembrane region" description="Helical" evidence="5">
    <location>
        <begin position="49"/>
        <end position="66"/>
    </location>
</feature>
<feature type="transmembrane region" description="Helical" evidence="5">
    <location>
        <begin position="362"/>
        <end position="380"/>
    </location>
</feature>
<evidence type="ECO:0000256" key="2">
    <source>
        <dbReference type="ARBA" id="ARBA00022692"/>
    </source>
</evidence>
<feature type="transmembrane region" description="Helical" evidence="5">
    <location>
        <begin position="290"/>
        <end position="310"/>
    </location>
</feature>
<dbReference type="InterPro" id="IPR002797">
    <property type="entry name" value="Polysacc_synth"/>
</dbReference>
<dbReference type="PANTHER" id="PTHR43424">
    <property type="entry name" value="LOCUS PUTATIVE PROTEIN 1-RELATED"/>
    <property type="match status" value="1"/>
</dbReference>
<protein>
    <submittedName>
        <fullName evidence="6">Flippase</fullName>
    </submittedName>
</protein>
<feature type="transmembrane region" description="Helical" evidence="5">
    <location>
        <begin position="386"/>
        <end position="404"/>
    </location>
</feature>
<keyword evidence="4 5" id="KW-0472">Membrane</keyword>
<feature type="transmembrane region" description="Helical" evidence="5">
    <location>
        <begin position="145"/>
        <end position="164"/>
    </location>
</feature>
<comment type="subcellular location">
    <subcellularLocation>
        <location evidence="1">Membrane</location>
        <topology evidence="1">Multi-pass membrane protein</topology>
    </subcellularLocation>
</comment>
<feature type="transmembrane region" description="Helical" evidence="5">
    <location>
        <begin position="241"/>
        <end position="269"/>
    </location>
</feature>
<dbReference type="EMBL" id="NIBD01000041">
    <property type="protein sequence ID" value="PAB54420.1"/>
    <property type="molecule type" value="Genomic_DNA"/>
</dbReference>
<feature type="transmembrane region" description="Helical" evidence="5">
    <location>
        <begin position="170"/>
        <end position="190"/>
    </location>
</feature>
<accession>A0A267M6K5</accession>
<evidence type="ECO:0000313" key="7">
    <source>
        <dbReference type="Proteomes" id="UP000216008"/>
    </source>
</evidence>
<evidence type="ECO:0000256" key="1">
    <source>
        <dbReference type="ARBA" id="ARBA00004141"/>
    </source>
</evidence>
<dbReference type="GO" id="GO:0016020">
    <property type="term" value="C:membrane"/>
    <property type="evidence" value="ECO:0007669"/>
    <property type="project" value="UniProtKB-SubCell"/>
</dbReference>
<evidence type="ECO:0000256" key="4">
    <source>
        <dbReference type="ARBA" id="ARBA00023136"/>
    </source>
</evidence>
<feature type="transmembrane region" description="Helical" evidence="5">
    <location>
        <begin position="330"/>
        <end position="350"/>
    </location>
</feature>
<feature type="transmembrane region" description="Helical" evidence="5">
    <location>
        <begin position="425"/>
        <end position="447"/>
    </location>
</feature>
<feature type="transmembrane region" description="Helical" evidence="5">
    <location>
        <begin position="87"/>
        <end position="107"/>
    </location>
</feature>
<comment type="caution">
    <text evidence="6">The sequence shown here is derived from an EMBL/GenBank/DDBJ whole genome shotgun (WGS) entry which is preliminary data.</text>
</comment>
<reference evidence="6 7" key="1">
    <citation type="submission" date="2017-05" db="EMBL/GenBank/DDBJ databases">
        <title>Lactobacillus johnsonii from commercial turkeys.</title>
        <authorList>
            <person name="Johnson T.J."/>
            <person name="Youmans B."/>
        </authorList>
    </citation>
    <scope>NUCLEOTIDE SEQUENCE [LARGE SCALE GENOMIC DNA]</scope>
    <source>
        <strain evidence="6 7">UMNLJ114</strain>
    </source>
</reference>
<evidence type="ECO:0000313" key="6">
    <source>
        <dbReference type="EMBL" id="PAB54420.1"/>
    </source>
</evidence>
<evidence type="ECO:0000256" key="3">
    <source>
        <dbReference type="ARBA" id="ARBA00022989"/>
    </source>
</evidence>
<dbReference type="Proteomes" id="UP000216008">
    <property type="component" value="Unassembled WGS sequence"/>
</dbReference>
<feature type="transmembrane region" description="Helical" evidence="5">
    <location>
        <begin position="453"/>
        <end position="476"/>
    </location>
</feature>
<feature type="transmembrane region" description="Helical" evidence="5">
    <location>
        <begin position="210"/>
        <end position="229"/>
    </location>
</feature>
<keyword evidence="3 5" id="KW-1133">Transmembrane helix</keyword>